<reference evidence="3 4" key="1">
    <citation type="submission" date="2019-06" db="EMBL/GenBank/DDBJ databases">
        <title>Streptomyces sporangiiformans sp. nov., a novel actinomycete isolated from soil in Mount Song.</title>
        <authorList>
            <person name="Han L."/>
        </authorList>
    </citation>
    <scope>NUCLEOTIDE SEQUENCE [LARGE SCALE GENOMIC DNA]</scope>
    <source>
        <strain evidence="3 4">NEAU-SSA 1</strain>
    </source>
</reference>
<dbReference type="InterPro" id="IPR012340">
    <property type="entry name" value="NA-bd_OB-fold"/>
</dbReference>
<proteinExistence type="predicted"/>
<feature type="domain" description="CSD" evidence="2">
    <location>
        <begin position="2"/>
        <end position="66"/>
    </location>
</feature>
<dbReference type="InterPro" id="IPR011129">
    <property type="entry name" value="CSD"/>
</dbReference>
<dbReference type="OrthoDB" id="4382049at2"/>
<evidence type="ECO:0000259" key="2">
    <source>
        <dbReference type="PROSITE" id="PS51857"/>
    </source>
</evidence>
<evidence type="ECO:0000256" key="1">
    <source>
        <dbReference type="SAM" id="MobiDB-lite"/>
    </source>
</evidence>
<name>A0A505DQB9_9ACTN</name>
<dbReference type="PROSITE" id="PS51857">
    <property type="entry name" value="CSD_2"/>
    <property type="match status" value="1"/>
</dbReference>
<feature type="region of interest" description="Disordered" evidence="1">
    <location>
        <begin position="72"/>
        <end position="101"/>
    </location>
</feature>
<accession>A0A505DQB9</accession>
<dbReference type="PRINTS" id="PR00050">
    <property type="entry name" value="COLDSHOCK"/>
</dbReference>
<dbReference type="InterPro" id="IPR002059">
    <property type="entry name" value="CSP_DNA-bd"/>
</dbReference>
<dbReference type="SMART" id="SM00357">
    <property type="entry name" value="CSP"/>
    <property type="match status" value="1"/>
</dbReference>
<dbReference type="SUPFAM" id="SSF50249">
    <property type="entry name" value="Nucleic acid-binding proteins"/>
    <property type="match status" value="1"/>
</dbReference>
<comment type="caution">
    <text evidence="3">The sequence shown here is derived from an EMBL/GenBank/DDBJ whole genome shotgun (WGS) entry which is preliminary data.</text>
</comment>
<dbReference type="CDD" id="cd04458">
    <property type="entry name" value="CSP_CDS"/>
    <property type="match status" value="1"/>
</dbReference>
<keyword evidence="4" id="KW-1185">Reference proteome</keyword>
<dbReference type="EMBL" id="VCHX02000047">
    <property type="protein sequence ID" value="TPQ23481.1"/>
    <property type="molecule type" value="Genomic_DNA"/>
</dbReference>
<evidence type="ECO:0000313" key="3">
    <source>
        <dbReference type="EMBL" id="TPQ23481.1"/>
    </source>
</evidence>
<organism evidence="3 4">
    <name type="scientific">Streptomyces sporangiiformans</name>
    <dbReference type="NCBI Taxonomy" id="2315329"/>
    <lineage>
        <taxon>Bacteria</taxon>
        <taxon>Bacillati</taxon>
        <taxon>Actinomycetota</taxon>
        <taxon>Actinomycetes</taxon>
        <taxon>Kitasatosporales</taxon>
        <taxon>Streptomycetaceae</taxon>
        <taxon>Streptomyces</taxon>
    </lineage>
</organism>
<dbReference type="Proteomes" id="UP000317378">
    <property type="component" value="Unassembled WGS sequence"/>
</dbReference>
<dbReference type="Gene3D" id="2.40.50.140">
    <property type="entry name" value="Nucleic acid-binding proteins"/>
    <property type="match status" value="1"/>
</dbReference>
<protein>
    <submittedName>
        <fullName evidence="3">Cold shock domain-containing protein</fullName>
    </submittedName>
</protein>
<dbReference type="AlphaFoldDB" id="A0A505DQB9"/>
<dbReference type="GO" id="GO:0003676">
    <property type="term" value="F:nucleic acid binding"/>
    <property type="evidence" value="ECO:0007669"/>
    <property type="project" value="InterPro"/>
</dbReference>
<evidence type="ECO:0000313" key="4">
    <source>
        <dbReference type="Proteomes" id="UP000317378"/>
    </source>
</evidence>
<sequence length="145" mass="15652">MLMTGKVLRFDEDRGYGFIAPAEAGEDVFMHANDLLDAKYLYQEGSEVEFFMEMGDKGPKASQIRLVYQPSGNRLPARPALPDGSAADRQDGRAAAGSAAPSVARFRTELTEALLESAGTLTADQIKQVRECVVGLASARGWITP</sequence>
<gene>
    <name evidence="3" type="ORF">FGD71_004500</name>
</gene>
<dbReference type="Pfam" id="PF00313">
    <property type="entry name" value="CSD"/>
    <property type="match status" value="1"/>
</dbReference>